<dbReference type="RefSeq" id="WP_150167986.1">
    <property type="nucleotide sequence ID" value="NZ_CP029193.1"/>
</dbReference>
<evidence type="ECO:0000313" key="2">
    <source>
        <dbReference type="EMBL" id="QES27271.1"/>
    </source>
</evidence>
<dbReference type="Proteomes" id="UP000323046">
    <property type="component" value="Chromosome"/>
</dbReference>
<dbReference type="InterPro" id="IPR032584">
    <property type="entry name" value="DUF4913"/>
</dbReference>
<dbReference type="Pfam" id="PF16259">
    <property type="entry name" value="DUF4913"/>
    <property type="match status" value="1"/>
</dbReference>
<protein>
    <submittedName>
        <fullName evidence="2">DUF4913 domain-containing protein</fullName>
    </submittedName>
</protein>
<accession>A0A5P2BDH8</accession>
<keyword evidence="3" id="KW-1185">Reference proteome</keyword>
<evidence type="ECO:0000313" key="3">
    <source>
        <dbReference type="Proteomes" id="UP000323046"/>
    </source>
</evidence>
<feature type="region of interest" description="Disordered" evidence="1">
    <location>
        <begin position="192"/>
        <end position="235"/>
    </location>
</feature>
<dbReference type="OrthoDB" id="4570343at2"/>
<name>A0A5P2BDH8_STRVZ</name>
<proteinExistence type="predicted"/>
<reference evidence="2 3" key="1">
    <citation type="submission" date="2018-05" db="EMBL/GenBank/DDBJ databases">
        <title>Streptomyces venezuelae.</title>
        <authorList>
            <person name="Kim W."/>
            <person name="Lee N."/>
            <person name="Cho B.-K."/>
        </authorList>
    </citation>
    <scope>NUCLEOTIDE SEQUENCE [LARGE SCALE GENOMIC DNA]</scope>
    <source>
        <strain evidence="2 3">ATCC 14583</strain>
    </source>
</reference>
<feature type="region of interest" description="Disordered" evidence="1">
    <location>
        <begin position="1"/>
        <end position="38"/>
    </location>
</feature>
<gene>
    <name evidence="2" type="ORF">DEJ47_13100</name>
</gene>
<organism evidence="2 3">
    <name type="scientific">Streptomyces venezuelae</name>
    <dbReference type="NCBI Taxonomy" id="54571"/>
    <lineage>
        <taxon>Bacteria</taxon>
        <taxon>Bacillati</taxon>
        <taxon>Actinomycetota</taxon>
        <taxon>Actinomycetes</taxon>
        <taxon>Kitasatosporales</taxon>
        <taxon>Streptomycetaceae</taxon>
        <taxon>Streptomyces</taxon>
    </lineage>
</organism>
<evidence type="ECO:0000256" key="1">
    <source>
        <dbReference type="SAM" id="MobiDB-lite"/>
    </source>
</evidence>
<dbReference type="AlphaFoldDB" id="A0A5P2BDH8"/>
<dbReference type="EMBL" id="CP029193">
    <property type="protein sequence ID" value="QES27271.1"/>
    <property type="molecule type" value="Genomic_DNA"/>
</dbReference>
<sequence length="235" mass="25434">MPESINPPEDAGTEPAHTPDSHPLPEEGELEPVRVPEAGLASIQADVAKLTARFADHDRQIDTLSAAPPPPDSPFGAYGLPGFAGLPAAPAPPEPRPILELEDEEYEDELDALSDWVDDFLVRVYGAEVTTAAPWCEQWQEHEDVVAWLHALWLAYQQHKDAEAGLSGLFVWHRDFLTHAMATVRAAGGPLSACMTDPDRPAHRVLPGPRPSNRTTSAEEPEEREEPGAPGQASG</sequence>